<keyword evidence="3 6" id="KW-0067">ATP-binding</keyword>
<dbReference type="InterPro" id="IPR003593">
    <property type="entry name" value="AAA+_ATPase"/>
</dbReference>
<evidence type="ECO:0000313" key="7">
    <source>
        <dbReference type="Proteomes" id="UP000292919"/>
    </source>
</evidence>
<dbReference type="InterPro" id="IPR027417">
    <property type="entry name" value="P-loop_NTPase"/>
</dbReference>
<dbReference type="Proteomes" id="UP000292919">
    <property type="component" value="Unassembled WGS sequence"/>
</dbReference>
<dbReference type="Gene3D" id="3.40.50.300">
    <property type="entry name" value="P-loop containing nucleotide triphosphate hydrolases"/>
    <property type="match status" value="1"/>
</dbReference>
<evidence type="ECO:0000256" key="2">
    <source>
        <dbReference type="ARBA" id="ARBA00022741"/>
    </source>
</evidence>
<evidence type="ECO:0000256" key="1">
    <source>
        <dbReference type="ARBA" id="ARBA00022448"/>
    </source>
</evidence>
<proteinExistence type="predicted"/>
<organism evidence="6 7">
    <name type="scientific">Desulfovibrio legallii</name>
    <dbReference type="NCBI Taxonomy" id="571438"/>
    <lineage>
        <taxon>Bacteria</taxon>
        <taxon>Pseudomonadati</taxon>
        <taxon>Thermodesulfobacteriota</taxon>
        <taxon>Desulfovibrionia</taxon>
        <taxon>Desulfovibrionales</taxon>
        <taxon>Desulfovibrionaceae</taxon>
        <taxon>Desulfovibrio</taxon>
    </lineage>
</organism>
<keyword evidence="2" id="KW-0547">Nucleotide-binding</keyword>
<keyword evidence="1" id="KW-0813">Transport</keyword>
<dbReference type="PANTHER" id="PTHR43023:SF3">
    <property type="entry name" value="PROTEIN TRIGALACTOSYLDIACYLGLYCEROL 3, CHLOROPLASTIC"/>
    <property type="match status" value="1"/>
</dbReference>
<dbReference type="PROSITE" id="PS00211">
    <property type="entry name" value="ABC_TRANSPORTER_1"/>
    <property type="match status" value="1"/>
</dbReference>
<dbReference type="PANTHER" id="PTHR43023">
    <property type="entry name" value="PROTEIN TRIGALACTOSYLDIACYLGLYCEROL 3, CHLOROPLASTIC"/>
    <property type="match status" value="1"/>
</dbReference>
<keyword evidence="7" id="KW-1185">Reference proteome</keyword>
<comment type="caution">
    <text evidence="6">The sequence shown here is derived from an EMBL/GenBank/DDBJ whole genome shotgun (WGS) entry which is preliminary data.</text>
</comment>
<protein>
    <submittedName>
        <fullName evidence="6">ATP-binding cassette domain-containing protein</fullName>
    </submittedName>
</protein>
<evidence type="ECO:0000256" key="3">
    <source>
        <dbReference type="ARBA" id="ARBA00022840"/>
    </source>
</evidence>
<dbReference type="GO" id="GO:0005524">
    <property type="term" value="F:ATP binding"/>
    <property type="evidence" value="ECO:0007669"/>
    <property type="project" value="UniProtKB-KW"/>
</dbReference>
<feature type="region of interest" description="Disordered" evidence="4">
    <location>
        <begin position="259"/>
        <end position="282"/>
    </location>
</feature>
<reference evidence="6 7" key="1">
    <citation type="submission" date="2018-12" db="EMBL/GenBank/DDBJ databases">
        <title>First genome draft of Desulfovibrio legallis sp. nov.</title>
        <authorList>
            <person name="Ben Dhia O."/>
            <person name="Najjari A."/>
            <person name="Ferjani R."/>
            <person name="Fhoula I."/>
            <person name="Fardeau M.-L."/>
            <person name="Boudabbous A."/>
            <person name="Ouzari H.I."/>
        </authorList>
    </citation>
    <scope>NUCLEOTIDE SEQUENCE [LARGE SCALE GENOMIC DNA]</scope>
    <source>
        <strain evidence="6 7">H1T</strain>
    </source>
</reference>
<dbReference type="Pfam" id="PF00005">
    <property type="entry name" value="ABC_tran"/>
    <property type="match status" value="1"/>
</dbReference>
<dbReference type="RefSeq" id="WP_118230640.1">
    <property type="nucleotide sequence ID" value="NZ_JAQDZC010000033.1"/>
</dbReference>
<dbReference type="GO" id="GO:0016887">
    <property type="term" value="F:ATP hydrolysis activity"/>
    <property type="evidence" value="ECO:0007669"/>
    <property type="project" value="InterPro"/>
</dbReference>
<dbReference type="SUPFAM" id="SSF52540">
    <property type="entry name" value="P-loop containing nucleoside triphosphate hydrolases"/>
    <property type="match status" value="1"/>
</dbReference>
<evidence type="ECO:0000313" key="6">
    <source>
        <dbReference type="EMBL" id="TBH81725.1"/>
    </source>
</evidence>
<dbReference type="AlphaFoldDB" id="A0A6H3FEP6"/>
<dbReference type="EMBL" id="SIXC01000001">
    <property type="protein sequence ID" value="TBH81725.1"/>
    <property type="molecule type" value="Genomic_DNA"/>
</dbReference>
<accession>A0A6H3FEP6</accession>
<feature type="domain" description="ABC transporter" evidence="5">
    <location>
        <begin position="18"/>
        <end position="256"/>
    </location>
</feature>
<gene>
    <name evidence="6" type="ORF">EB812_00050</name>
</gene>
<dbReference type="SMART" id="SM00382">
    <property type="entry name" value="AAA"/>
    <property type="match status" value="1"/>
</dbReference>
<dbReference type="PROSITE" id="PS50893">
    <property type="entry name" value="ABC_TRANSPORTER_2"/>
    <property type="match status" value="1"/>
</dbReference>
<sequence length="282" mass="30173">MNAPLPAASAAAPQDVRIRVRDLTVGYGSFVLMRDVSFDVRTGDIFFIMGGSGCGKSTLLRALMGLKRPQTGQVLYSGTDFWNGTEAERRRIMRHTGVLFQGGALWSSMTLAENVGLPLQQYTSLGPEEIREQAALKLALTGLAGFEDYYPSEISGGMRKRAGLARALALDPAILFLDEPSAGLDPVSSRLLDDLILELRDSLGATFVIVSHELASIFAIASNSIFLDAQTRVVAAQGRPDLLAQNPTTAESARLFLTRGAPRAADPEDAGVVSTKDKDTAS</sequence>
<evidence type="ECO:0000256" key="4">
    <source>
        <dbReference type="SAM" id="MobiDB-lite"/>
    </source>
</evidence>
<dbReference type="InterPro" id="IPR003439">
    <property type="entry name" value="ABC_transporter-like_ATP-bd"/>
</dbReference>
<name>A0A6H3FEP6_9BACT</name>
<dbReference type="InterPro" id="IPR017871">
    <property type="entry name" value="ABC_transporter-like_CS"/>
</dbReference>
<evidence type="ECO:0000259" key="5">
    <source>
        <dbReference type="PROSITE" id="PS50893"/>
    </source>
</evidence>